<comment type="caution">
    <text evidence="2">The sequence shown here is derived from an EMBL/GenBank/DDBJ whole genome shotgun (WGS) entry which is preliminary data.</text>
</comment>
<evidence type="ECO:0000313" key="2">
    <source>
        <dbReference type="EMBL" id="KAF0567397.1"/>
    </source>
</evidence>
<dbReference type="EMBL" id="VZIZ01000049">
    <property type="protein sequence ID" value="KAF0567397.1"/>
    <property type="molecule type" value="Genomic_DNA"/>
</dbReference>
<keyword evidence="3" id="KW-1185">Reference proteome</keyword>
<organism evidence="2 3">
    <name type="scientific">Psychrobacter nivimaris</name>
    <dbReference type="NCBI Taxonomy" id="281738"/>
    <lineage>
        <taxon>Bacteria</taxon>
        <taxon>Pseudomonadati</taxon>
        <taxon>Pseudomonadota</taxon>
        <taxon>Gammaproteobacteria</taxon>
        <taxon>Moraxellales</taxon>
        <taxon>Moraxellaceae</taxon>
        <taxon>Psychrobacter</taxon>
    </lineage>
</organism>
<sequence>MTDEYTLQSDDEQFEHAISHAQMMWRLSYKHECERRHAKMRFNEAIANEALEAQAEQERLDARQLAAAEANEAERQRKRDINAQFWHNIKSVVLVITLAAIAVYTLIHFA</sequence>
<dbReference type="Proteomes" id="UP000471465">
    <property type="component" value="Unassembled WGS sequence"/>
</dbReference>
<evidence type="ECO:0000313" key="3">
    <source>
        <dbReference type="Proteomes" id="UP000471465"/>
    </source>
</evidence>
<keyword evidence="1" id="KW-0812">Transmembrane</keyword>
<feature type="transmembrane region" description="Helical" evidence="1">
    <location>
        <begin position="85"/>
        <end position="107"/>
    </location>
</feature>
<keyword evidence="1" id="KW-1133">Transmembrane helix</keyword>
<keyword evidence="1" id="KW-0472">Membrane</keyword>
<evidence type="ECO:0000256" key="1">
    <source>
        <dbReference type="SAM" id="Phobius"/>
    </source>
</evidence>
<reference evidence="2 3" key="1">
    <citation type="submission" date="2019-09" db="EMBL/GenBank/DDBJ databases">
        <title>Draft genome sequence of Psychrobacter nivimaris LAMA 639, in search for biotechnological relevant genes.</title>
        <authorList>
            <person name="Lima A.O.S."/>
            <person name="Staloch B.E.K."/>
            <person name="Freitas R.C."/>
            <person name="Niero H."/>
            <person name="Silva M.A.C."/>
        </authorList>
    </citation>
    <scope>NUCLEOTIDE SEQUENCE [LARGE SCALE GENOMIC DNA]</scope>
    <source>
        <strain evidence="2 3">LAMA 639</strain>
    </source>
</reference>
<gene>
    <name evidence="2" type="ORF">FQV37_2253</name>
</gene>
<accession>A0A6N7BXU5</accession>
<dbReference type="RefSeq" id="WP_160023761.1">
    <property type="nucleotide sequence ID" value="NZ_VZIZ01000049.1"/>
</dbReference>
<proteinExistence type="predicted"/>
<name>A0A6N7BXU5_9GAMM</name>
<dbReference type="AlphaFoldDB" id="A0A6N7BXU5"/>
<protein>
    <submittedName>
        <fullName evidence="2">Uncharacterized protein</fullName>
    </submittedName>
</protein>